<organism evidence="1 2">
    <name type="scientific">Pedobacter psychroterrae</name>
    <dbReference type="NCBI Taxonomy" id="2530453"/>
    <lineage>
        <taxon>Bacteria</taxon>
        <taxon>Pseudomonadati</taxon>
        <taxon>Bacteroidota</taxon>
        <taxon>Sphingobacteriia</taxon>
        <taxon>Sphingobacteriales</taxon>
        <taxon>Sphingobacteriaceae</taxon>
        <taxon>Pedobacter</taxon>
    </lineage>
</organism>
<dbReference type="RefSeq" id="WP_131594738.1">
    <property type="nucleotide sequence ID" value="NZ_SJSL01000001.1"/>
</dbReference>
<dbReference type="EMBL" id="SJSL01000001">
    <property type="protein sequence ID" value="TCD03790.1"/>
    <property type="molecule type" value="Genomic_DNA"/>
</dbReference>
<protein>
    <recommendedName>
        <fullName evidence="3">Lipocalin-like protein</fullName>
    </recommendedName>
</protein>
<dbReference type="Proteomes" id="UP000293347">
    <property type="component" value="Unassembled WGS sequence"/>
</dbReference>
<dbReference type="AlphaFoldDB" id="A0A4R0NRM1"/>
<comment type="caution">
    <text evidence="1">The sequence shown here is derived from an EMBL/GenBank/DDBJ whole genome shotgun (WGS) entry which is preliminary data.</text>
</comment>
<proteinExistence type="predicted"/>
<evidence type="ECO:0008006" key="3">
    <source>
        <dbReference type="Google" id="ProtNLM"/>
    </source>
</evidence>
<keyword evidence="2" id="KW-1185">Reference proteome</keyword>
<reference evidence="1 2" key="1">
    <citation type="submission" date="2019-02" db="EMBL/GenBank/DDBJ databases">
        <title>Pedobacter sp. RP-1-14 sp. nov., isolated from Arctic soil.</title>
        <authorList>
            <person name="Dahal R.H."/>
        </authorList>
    </citation>
    <scope>NUCLEOTIDE SEQUENCE [LARGE SCALE GENOMIC DNA]</scope>
    <source>
        <strain evidence="1 2">RP-1-14</strain>
    </source>
</reference>
<evidence type="ECO:0000313" key="1">
    <source>
        <dbReference type="EMBL" id="TCD03790.1"/>
    </source>
</evidence>
<name>A0A4R0NRM1_9SPHI</name>
<accession>A0A4R0NRM1</accession>
<evidence type="ECO:0000313" key="2">
    <source>
        <dbReference type="Proteomes" id="UP000293347"/>
    </source>
</evidence>
<gene>
    <name evidence="1" type="ORF">EZ437_07505</name>
</gene>
<sequence>MKKTLFALLIITTGLYLSCKKDQNGPTEFYGTWKLTETLADPGDGSGKYMKVQGATRYITFDQSGNVSGEAMPDITSYKVLDSTRIEITSKNYSQKLVYWYKLSPTTLEINPPCIEGCGFRFVRK</sequence>
<dbReference type="OrthoDB" id="955522at2"/>